<organism evidence="3 4">
    <name type="scientific">Isoptericola halotolerans</name>
    <dbReference type="NCBI Taxonomy" id="300560"/>
    <lineage>
        <taxon>Bacteria</taxon>
        <taxon>Bacillati</taxon>
        <taxon>Actinomycetota</taxon>
        <taxon>Actinomycetes</taxon>
        <taxon>Micrococcales</taxon>
        <taxon>Promicromonosporaceae</taxon>
        <taxon>Isoptericola</taxon>
    </lineage>
</organism>
<feature type="transmembrane region" description="Helical" evidence="1">
    <location>
        <begin position="302"/>
        <end position="325"/>
    </location>
</feature>
<evidence type="ECO:0000313" key="3">
    <source>
        <dbReference type="EMBL" id="NOV98460.1"/>
    </source>
</evidence>
<evidence type="ECO:0000313" key="4">
    <source>
        <dbReference type="Proteomes" id="UP000757540"/>
    </source>
</evidence>
<feature type="chain" id="PRO_5046325487" description="DUF916 domain-containing protein" evidence="2">
    <location>
        <begin position="21"/>
        <end position="332"/>
    </location>
</feature>
<dbReference type="RefSeq" id="WP_343036463.1">
    <property type="nucleotide sequence ID" value="NZ_BAAAML010000003.1"/>
</dbReference>
<gene>
    <name evidence="3" type="ORF">HDG69_003055</name>
</gene>
<accession>A0ABX2A6X5</accession>
<name>A0ABX2A6X5_9MICO</name>
<dbReference type="Proteomes" id="UP000757540">
    <property type="component" value="Unassembled WGS sequence"/>
</dbReference>
<keyword evidence="4" id="KW-1185">Reference proteome</keyword>
<proteinExistence type="predicted"/>
<keyword evidence="1" id="KW-1133">Transmembrane helix</keyword>
<keyword evidence="2" id="KW-0732">Signal</keyword>
<keyword evidence="1" id="KW-0812">Transmembrane</keyword>
<keyword evidence="1" id="KW-0472">Membrane</keyword>
<dbReference type="EMBL" id="JABEZU010000004">
    <property type="protein sequence ID" value="NOV98460.1"/>
    <property type="molecule type" value="Genomic_DNA"/>
</dbReference>
<feature type="signal peptide" evidence="2">
    <location>
        <begin position="1"/>
        <end position="20"/>
    </location>
</feature>
<evidence type="ECO:0000256" key="2">
    <source>
        <dbReference type="SAM" id="SignalP"/>
    </source>
</evidence>
<reference evidence="3 4" key="1">
    <citation type="submission" date="2020-05" db="EMBL/GenBank/DDBJ databases">
        <title>Genomic Encyclopedia of Type Strains, Phase III (KMG-III): the genomes of soil and plant-associated and newly described type strains.</title>
        <authorList>
            <person name="Whitman W."/>
        </authorList>
    </citation>
    <scope>NUCLEOTIDE SEQUENCE [LARGE SCALE GENOMIC DNA]</scope>
    <source>
        <strain evidence="3 4">KCTC 19046</strain>
    </source>
</reference>
<evidence type="ECO:0008006" key="5">
    <source>
        <dbReference type="Google" id="ProtNLM"/>
    </source>
</evidence>
<comment type="caution">
    <text evidence="3">The sequence shown here is derived from an EMBL/GenBank/DDBJ whole genome shotgun (WGS) entry which is preliminary data.</text>
</comment>
<protein>
    <recommendedName>
        <fullName evidence="5">DUF916 domain-containing protein</fullName>
    </recommendedName>
</protein>
<sequence length="332" mass="33546">MRRLLTTLALTALVAVGASAAVPTGPAAADTADDLTWSLSPGKGPDPAQVAVGALGADRANYAYTVDPGTEIADRLLVTNLSATSLDLSVYATDASTTREGHLDLLPADAEPTGLGTWLELDVPAGEISLDPGETVRVPFRLVVPEGATPGDHAGGLVTSLRQATGDGALTVDRRLALRVHARVSGELSPGLVVQDVTVSTPTGLHPLATATSTVTYTLENTGDTRIVPTEAVTVTGPGSSAPRSTTAELEEVLPGAVVERTVEVPGVRPLFRAGADVRVDGVVVGIGGGGTALATGAAGGWAVPWSLLAVALLVAGAAVGLSWWRARRSVG</sequence>
<evidence type="ECO:0000256" key="1">
    <source>
        <dbReference type="SAM" id="Phobius"/>
    </source>
</evidence>